<dbReference type="OrthoDB" id="3403621at2"/>
<accession>A0A511YZT6</accession>
<sequence length="354" mass="37419">MPARRAALSFVAVAAVVWPLAACSGDDEPAPTPTPSEADAAPLEAMLTEYLSDWSDEDLQQRLAEMEQLVASCMNEQGFEYTPVDYSGVELDLGAALELEPGSVEFAEQYGYGITTDPFTSGDAEVADPNEDRVAAMSDAERDAYLTALYGARYADAGATAEGETLEDYDWEQAGCTGRAQHEVMASGIQDEAFSALQADMVQMLADADADPRLAQVSTDWSACMLDAGFDGLEQVGDGEAAISAEVEAARADVYGGTPATADGDDPAAAARRALLGAADGGDPELDAAFDEALADITPREIDMAVADATCRADVGYDDVRRQVDTQYQLAFLAEHADEIQTWLETLSGDSGQD</sequence>
<keyword evidence="3" id="KW-1185">Reference proteome</keyword>
<dbReference type="Proteomes" id="UP000321484">
    <property type="component" value="Unassembled WGS sequence"/>
</dbReference>
<dbReference type="AlphaFoldDB" id="A0A511YZT6"/>
<keyword evidence="1" id="KW-0732">Signal</keyword>
<feature type="signal peptide" evidence="1">
    <location>
        <begin position="1"/>
        <end position="24"/>
    </location>
</feature>
<reference evidence="2 3" key="1">
    <citation type="submission" date="2019-07" db="EMBL/GenBank/DDBJ databases">
        <title>Whole genome shotgun sequence of Actinotalea fermentans NBRC 105374.</title>
        <authorList>
            <person name="Hosoyama A."/>
            <person name="Uohara A."/>
            <person name="Ohji S."/>
            <person name="Ichikawa N."/>
        </authorList>
    </citation>
    <scope>NUCLEOTIDE SEQUENCE [LARGE SCALE GENOMIC DNA]</scope>
    <source>
        <strain evidence="2 3">NBRC 105374</strain>
    </source>
</reference>
<protein>
    <submittedName>
        <fullName evidence="2">Uncharacterized protein</fullName>
    </submittedName>
</protein>
<name>A0A511YZT6_9CELL</name>
<feature type="chain" id="PRO_5039525179" evidence="1">
    <location>
        <begin position="25"/>
        <end position="354"/>
    </location>
</feature>
<comment type="caution">
    <text evidence="2">The sequence shown here is derived from an EMBL/GenBank/DDBJ whole genome shotgun (WGS) entry which is preliminary data.</text>
</comment>
<gene>
    <name evidence="2" type="ORF">AFE02nite_24170</name>
</gene>
<evidence type="ECO:0000256" key="1">
    <source>
        <dbReference type="SAM" id="SignalP"/>
    </source>
</evidence>
<evidence type="ECO:0000313" key="3">
    <source>
        <dbReference type="Proteomes" id="UP000321484"/>
    </source>
</evidence>
<dbReference type="EMBL" id="BJYK01000009">
    <property type="protein sequence ID" value="GEN80683.1"/>
    <property type="molecule type" value="Genomic_DNA"/>
</dbReference>
<organism evidence="2 3">
    <name type="scientific">Actinotalea fermentans</name>
    <dbReference type="NCBI Taxonomy" id="43671"/>
    <lineage>
        <taxon>Bacteria</taxon>
        <taxon>Bacillati</taxon>
        <taxon>Actinomycetota</taxon>
        <taxon>Actinomycetes</taxon>
        <taxon>Micrococcales</taxon>
        <taxon>Cellulomonadaceae</taxon>
        <taxon>Actinotalea</taxon>
    </lineage>
</organism>
<proteinExistence type="predicted"/>
<evidence type="ECO:0000313" key="2">
    <source>
        <dbReference type="EMBL" id="GEN80683.1"/>
    </source>
</evidence>
<dbReference type="RefSeq" id="WP_034245972.1">
    <property type="nucleotide sequence ID" value="NZ_BJYK01000009.1"/>
</dbReference>